<evidence type="ECO:0000313" key="3">
    <source>
        <dbReference type="EMBL" id="MDT0558511.1"/>
    </source>
</evidence>
<evidence type="ECO:0000256" key="1">
    <source>
        <dbReference type="SAM" id="MobiDB-lite"/>
    </source>
</evidence>
<evidence type="ECO:0000313" key="4">
    <source>
        <dbReference type="Proteomes" id="UP001259492"/>
    </source>
</evidence>
<dbReference type="Pfam" id="PF04784">
    <property type="entry name" value="DUF547"/>
    <property type="match status" value="1"/>
</dbReference>
<reference evidence="3 4" key="1">
    <citation type="submission" date="2023-09" db="EMBL/GenBank/DDBJ databases">
        <authorList>
            <person name="Rey-Velasco X."/>
        </authorList>
    </citation>
    <scope>NUCLEOTIDE SEQUENCE [LARGE SCALE GENOMIC DNA]</scope>
    <source>
        <strain evidence="3 4">W332</strain>
    </source>
</reference>
<feature type="compositionally biased region" description="Basic and acidic residues" evidence="1">
    <location>
        <begin position="31"/>
        <end position="44"/>
    </location>
</feature>
<dbReference type="PANTHER" id="PTHR46361">
    <property type="entry name" value="ELECTRON CARRIER/ PROTEIN DISULFIDE OXIDOREDUCTASE"/>
    <property type="match status" value="1"/>
</dbReference>
<feature type="domain" description="DUF547" evidence="2">
    <location>
        <begin position="162"/>
        <end position="267"/>
    </location>
</feature>
<accession>A0ABU2YK36</accession>
<name>A0ABU2YK36_9FLAO</name>
<dbReference type="EMBL" id="JAVRIA010000003">
    <property type="protein sequence ID" value="MDT0558511.1"/>
    <property type="molecule type" value="Genomic_DNA"/>
</dbReference>
<gene>
    <name evidence="3" type="ORF">RM697_07635</name>
</gene>
<protein>
    <submittedName>
        <fullName evidence="3">DUF547 domain-containing protein</fullName>
    </submittedName>
</protein>
<organism evidence="3 4">
    <name type="scientific">Microcosmobacter mediterraneus</name>
    <dbReference type="NCBI Taxonomy" id="3075607"/>
    <lineage>
        <taxon>Bacteria</taxon>
        <taxon>Pseudomonadati</taxon>
        <taxon>Bacteroidota</taxon>
        <taxon>Flavobacteriia</taxon>
        <taxon>Flavobacteriales</taxon>
        <taxon>Flavobacteriaceae</taxon>
        <taxon>Microcosmobacter</taxon>
    </lineage>
</organism>
<sequence>MIKQIAIALLIVSISSCNSSKKAIENETNDLLKSETNLDPKQDPKGGAFEPNSPSEIHDLKNNDSEIHEMVEIIDHEGNTVAEVSSHKEAKEIMKQRDSLNNGININQNVSKRFYENHELWSELLEKHVSNKGKVNYIGFKRDYKDLKIYIMMLKMGYSKIDEYSKDNKLAYWINAYNALTIDLILRNYPVSSIKDIKDPWKQRLWKFGDKWLNLDDIEHKIIRKMGEPRIHFALVCAAVSCPKLYNKAFTAATLDEDLTKLTKEFLADTSKNNIAKDELKLSKIFSWFAKDFKENGSLIDFLNNYTDIKISSKAKKRFNSYNWDLNE</sequence>
<evidence type="ECO:0000259" key="2">
    <source>
        <dbReference type="Pfam" id="PF04784"/>
    </source>
</evidence>
<dbReference type="InterPro" id="IPR006869">
    <property type="entry name" value="DUF547"/>
</dbReference>
<dbReference type="PROSITE" id="PS51257">
    <property type="entry name" value="PROKAR_LIPOPROTEIN"/>
    <property type="match status" value="1"/>
</dbReference>
<comment type="caution">
    <text evidence="3">The sequence shown here is derived from an EMBL/GenBank/DDBJ whole genome shotgun (WGS) entry which is preliminary data.</text>
</comment>
<dbReference type="RefSeq" id="WP_311427275.1">
    <property type="nucleotide sequence ID" value="NZ_JAVRIA010000003.1"/>
</dbReference>
<keyword evidence="4" id="KW-1185">Reference proteome</keyword>
<dbReference type="Proteomes" id="UP001259492">
    <property type="component" value="Unassembled WGS sequence"/>
</dbReference>
<proteinExistence type="predicted"/>
<feature type="region of interest" description="Disordered" evidence="1">
    <location>
        <begin position="31"/>
        <end position="60"/>
    </location>
</feature>
<dbReference type="PANTHER" id="PTHR46361:SF3">
    <property type="entry name" value="ELECTRON CARRIER_ PROTEIN DISULFIDE OXIDOREDUCTASE"/>
    <property type="match status" value="1"/>
</dbReference>